<dbReference type="Pfam" id="PF19374">
    <property type="entry name" value="DUF5949"/>
    <property type="match status" value="1"/>
</dbReference>
<dbReference type="RefSeq" id="WP_381092471.1">
    <property type="nucleotide sequence ID" value="NZ_JBHUDX010000152.1"/>
</dbReference>
<gene>
    <name evidence="1" type="ORF">ACFSL4_36810</name>
</gene>
<dbReference type="InterPro" id="IPR045993">
    <property type="entry name" value="DUF5949"/>
</dbReference>
<reference evidence="2" key="1">
    <citation type="journal article" date="2019" name="Int. J. Syst. Evol. Microbiol.">
        <title>The Global Catalogue of Microorganisms (GCM) 10K type strain sequencing project: providing services to taxonomists for standard genome sequencing and annotation.</title>
        <authorList>
            <consortium name="The Broad Institute Genomics Platform"/>
            <consortium name="The Broad Institute Genome Sequencing Center for Infectious Disease"/>
            <person name="Wu L."/>
            <person name="Ma J."/>
        </authorList>
    </citation>
    <scope>NUCLEOTIDE SEQUENCE [LARGE SCALE GENOMIC DNA]</scope>
    <source>
        <strain evidence="2">CGMCC 1.12470</strain>
    </source>
</reference>
<keyword evidence="2" id="KW-1185">Reference proteome</keyword>
<evidence type="ECO:0000313" key="1">
    <source>
        <dbReference type="EMBL" id="MFD1663573.1"/>
    </source>
</evidence>
<dbReference type="EMBL" id="JBHUDX010000152">
    <property type="protein sequence ID" value="MFD1663573.1"/>
    <property type="molecule type" value="Genomic_DNA"/>
</dbReference>
<name>A0ABW4J2Y8_9ACTN</name>
<comment type="caution">
    <text evidence="1">The sequence shown here is derived from an EMBL/GenBank/DDBJ whole genome shotgun (WGS) entry which is preliminary data.</text>
</comment>
<evidence type="ECO:0000313" key="2">
    <source>
        <dbReference type="Proteomes" id="UP001597261"/>
    </source>
</evidence>
<proteinExistence type="predicted"/>
<organism evidence="1 2">
    <name type="scientific">Streptomyces caeni</name>
    <dbReference type="NCBI Taxonomy" id="2307231"/>
    <lineage>
        <taxon>Bacteria</taxon>
        <taxon>Bacillati</taxon>
        <taxon>Actinomycetota</taxon>
        <taxon>Actinomycetes</taxon>
        <taxon>Kitasatosporales</taxon>
        <taxon>Streptomycetaceae</taxon>
        <taxon>Streptomyces</taxon>
    </lineage>
</organism>
<accession>A0ABW4J2Y8</accession>
<protein>
    <submittedName>
        <fullName evidence="1">DUF5949 family protein</fullName>
    </submittedName>
</protein>
<sequence length="165" mass="16981">MTTTPSATRSFRAADLGTLVVVAWSGEAPGGDMPYLLAYSLGDGASGPAGCTAAIGALLRANGLNAGEEVVDGSQRPSLPVTLLAEAGQAVLTMPYVNAQCGVPPEWTAAVRARGHAYFLFATRPWPEAVPGRPVQPERLAAFAGAEETLTTAAHVLLPVRSLRG</sequence>
<dbReference type="Proteomes" id="UP001597261">
    <property type="component" value="Unassembled WGS sequence"/>
</dbReference>